<dbReference type="Proteomes" id="UP000001283">
    <property type="component" value="Chromosome"/>
</dbReference>
<proteinExistence type="predicted"/>
<dbReference type="KEGG" id="bmh:BMWSH_3441"/>
<reference evidence="1 2" key="1">
    <citation type="journal article" date="2011" name="J. Bacteriol.">
        <title>Complete genome sequence of the industrial strain Bacillus megaterium WSH-002.</title>
        <authorList>
            <person name="Liu L."/>
            <person name="Li Y."/>
            <person name="Zhang J."/>
            <person name="Zou W."/>
            <person name="Zhou Z."/>
            <person name="Liu J."/>
            <person name="Li X."/>
            <person name="Wang L."/>
            <person name="Chen J."/>
        </authorList>
    </citation>
    <scope>NUCLEOTIDE SEQUENCE [LARGE SCALE GENOMIC DNA]</scope>
    <source>
        <strain evidence="1 2">WSH-002</strain>
    </source>
</reference>
<accession>A0A8D4BKY0</accession>
<dbReference type="EMBL" id="CP003017">
    <property type="protein sequence ID" value="AEN90323.1"/>
    <property type="molecule type" value="Genomic_DNA"/>
</dbReference>
<name>A0A8D4BKY0_PRIMW</name>
<evidence type="ECO:0000313" key="2">
    <source>
        <dbReference type="Proteomes" id="UP000001283"/>
    </source>
</evidence>
<organism evidence="1 2">
    <name type="scientific">Priestia megaterium (strain WSH-002)</name>
    <name type="common">Bacillus megaterium</name>
    <dbReference type="NCBI Taxonomy" id="1006007"/>
    <lineage>
        <taxon>Bacteria</taxon>
        <taxon>Bacillati</taxon>
        <taxon>Bacillota</taxon>
        <taxon>Bacilli</taxon>
        <taxon>Bacillales</taxon>
        <taxon>Bacillaceae</taxon>
        <taxon>Priestia</taxon>
    </lineage>
</organism>
<protein>
    <submittedName>
        <fullName evidence="1">Cation transporting ATPase</fullName>
    </submittedName>
</protein>
<sequence>MMSIKEKILMKHVERKLHKLQIDLVHFIPGRIRLRSTVWKENEKLVKLIILNLKSQTLVYDAVFTPDTGSLLITYKASYMTNNKELEEWFQLIEQIYQEEYRA</sequence>
<evidence type="ECO:0000313" key="1">
    <source>
        <dbReference type="EMBL" id="AEN90323.1"/>
    </source>
</evidence>
<dbReference type="AlphaFoldDB" id="A0A8D4BKY0"/>
<dbReference type="Pfam" id="PF19991">
    <property type="entry name" value="HMA_2"/>
    <property type="match status" value="1"/>
</dbReference>
<gene>
    <name evidence="1" type="ORF">BMWSH_3441</name>
</gene>